<feature type="compositionally biased region" description="Low complexity" evidence="1">
    <location>
        <begin position="26"/>
        <end position="35"/>
    </location>
</feature>
<evidence type="ECO:0000256" key="1">
    <source>
        <dbReference type="SAM" id="MobiDB-lite"/>
    </source>
</evidence>
<evidence type="ECO:0000313" key="3">
    <source>
        <dbReference type="EMBL" id="GMT18101.1"/>
    </source>
</evidence>
<protein>
    <recommendedName>
        <fullName evidence="2">BRCT domain-containing protein</fullName>
    </recommendedName>
</protein>
<gene>
    <name evidence="3" type="ORF">PFISCL1PPCAC_9398</name>
</gene>
<sequence length="428" mass="47403">GAYDSDEELFRDSDDDDLPGPSNAQTTTTYSTTTAAIYRTTSPELCTEDGELTNFADDPIDNWQSTVAAAADCMDTVATPTEIDSFDEPLFAHEEERPPIDNGQTTVADPDCRDTVAAPMEIDSFEEEPGPSTRPPPDFSLINRWLTEGTEQEGRKRTGGVSAAAVGWMMEGRGDEKGQLRSFGHYMKLKRDKLHHQVNVLGRLKHVSEIFKGISIFVNGYTEPPALELRSLIQSHGGEYHVYYEYGTTTYTIASEMATVKRSKARKDEVIVRPELIVDSVAAGRLLGHKPYLLLPDEEEMLRRRGGTISQAMKKLTEKAAEASGAVAPPTRQTALDARDAAFIDEYYARSRLHLISTLAQEMRDYVSTLRDTNASTEAARAEMNGRMRGRSQEEGETSGRSSIPLPSSEKAIMHIDLDCFFVSVTLR</sequence>
<dbReference type="PROSITE" id="PS50172">
    <property type="entry name" value="BRCT"/>
    <property type="match status" value="1"/>
</dbReference>
<dbReference type="GO" id="GO:0070987">
    <property type="term" value="P:error-free translesion synthesis"/>
    <property type="evidence" value="ECO:0007669"/>
    <property type="project" value="TreeGrafter"/>
</dbReference>
<comment type="caution">
    <text evidence="3">The sequence shown here is derived from an EMBL/GenBank/DDBJ whole genome shotgun (WGS) entry which is preliminary data.</text>
</comment>
<proteinExistence type="predicted"/>
<reference evidence="3" key="1">
    <citation type="submission" date="2023-10" db="EMBL/GenBank/DDBJ databases">
        <title>Genome assembly of Pristionchus species.</title>
        <authorList>
            <person name="Yoshida K."/>
            <person name="Sommer R.J."/>
        </authorList>
    </citation>
    <scope>NUCLEOTIDE SEQUENCE</scope>
    <source>
        <strain evidence="3">RS5133</strain>
    </source>
</reference>
<keyword evidence="4" id="KW-1185">Reference proteome</keyword>
<accession>A0AAV5VFF9</accession>
<feature type="region of interest" description="Disordered" evidence="1">
    <location>
        <begin position="377"/>
        <end position="408"/>
    </location>
</feature>
<evidence type="ECO:0000313" key="4">
    <source>
        <dbReference type="Proteomes" id="UP001432322"/>
    </source>
</evidence>
<dbReference type="CDD" id="cd17719">
    <property type="entry name" value="BRCT_Rev1"/>
    <property type="match status" value="1"/>
</dbReference>
<dbReference type="SMART" id="SM00292">
    <property type="entry name" value="BRCT"/>
    <property type="match status" value="1"/>
</dbReference>
<dbReference type="Gene3D" id="3.40.50.10190">
    <property type="entry name" value="BRCT domain"/>
    <property type="match status" value="1"/>
</dbReference>
<name>A0AAV5VFF9_9BILA</name>
<dbReference type="GO" id="GO:0017125">
    <property type="term" value="F:deoxycytidyl transferase activity"/>
    <property type="evidence" value="ECO:0007669"/>
    <property type="project" value="TreeGrafter"/>
</dbReference>
<feature type="domain" description="BRCT" evidence="2">
    <location>
        <begin position="206"/>
        <end position="294"/>
    </location>
</feature>
<dbReference type="InterPro" id="IPR001357">
    <property type="entry name" value="BRCT_dom"/>
</dbReference>
<feature type="region of interest" description="Disordered" evidence="1">
    <location>
        <begin position="1"/>
        <end position="35"/>
    </location>
</feature>
<dbReference type="GO" id="GO:0042276">
    <property type="term" value="P:error-prone translesion synthesis"/>
    <property type="evidence" value="ECO:0007669"/>
    <property type="project" value="TreeGrafter"/>
</dbReference>
<dbReference type="GO" id="GO:0005634">
    <property type="term" value="C:nucleus"/>
    <property type="evidence" value="ECO:0007669"/>
    <property type="project" value="TreeGrafter"/>
</dbReference>
<feature type="compositionally biased region" description="Acidic residues" evidence="1">
    <location>
        <begin position="1"/>
        <end position="18"/>
    </location>
</feature>
<dbReference type="GO" id="GO:0003887">
    <property type="term" value="F:DNA-directed DNA polymerase activity"/>
    <property type="evidence" value="ECO:0007669"/>
    <property type="project" value="TreeGrafter"/>
</dbReference>
<feature type="non-terminal residue" evidence="3">
    <location>
        <position position="428"/>
    </location>
</feature>
<dbReference type="PANTHER" id="PTHR45990">
    <property type="entry name" value="DNA REPAIR PROTEIN REV1"/>
    <property type="match status" value="1"/>
</dbReference>
<dbReference type="PANTHER" id="PTHR45990:SF1">
    <property type="entry name" value="DNA REPAIR PROTEIN REV1"/>
    <property type="match status" value="1"/>
</dbReference>
<feature type="compositionally biased region" description="Basic and acidic residues" evidence="1">
    <location>
        <begin position="380"/>
        <end position="394"/>
    </location>
</feature>
<dbReference type="EMBL" id="BTSY01000003">
    <property type="protein sequence ID" value="GMT18101.1"/>
    <property type="molecule type" value="Genomic_DNA"/>
</dbReference>
<dbReference type="SUPFAM" id="SSF52113">
    <property type="entry name" value="BRCT domain"/>
    <property type="match status" value="1"/>
</dbReference>
<organism evidence="3 4">
    <name type="scientific">Pristionchus fissidentatus</name>
    <dbReference type="NCBI Taxonomy" id="1538716"/>
    <lineage>
        <taxon>Eukaryota</taxon>
        <taxon>Metazoa</taxon>
        <taxon>Ecdysozoa</taxon>
        <taxon>Nematoda</taxon>
        <taxon>Chromadorea</taxon>
        <taxon>Rhabditida</taxon>
        <taxon>Rhabditina</taxon>
        <taxon>Diplogasteromorpha</taxon>
        <taxon>Diplogasteroidea</taxon>
        <taxon>Neodiplogasteridae</taxon>
        <taxon>Pristionchus</taxon>
    </lineage>
</organism>
<dbReference type="Proteomes" id="UP001432322">
    <property type="component" value="Unassembled WGS sequence"/>
</dbReference>
<dbReference type="Gene3D" id="6.10.250.1490">
    <property type="match status" value="1"/>
</dbReference>
<dbReference type="AlphaFoldDB" id="A0AAV5VFF9"/>
<dbReference type="InterPro" id="IPR036420">
    <property type="entry name" value="BRCT_dom_sf"/>
</dbReference>
<dbReference type="Pfam" id="PF16589">
    <property type="entry name" value="BRCT_2"/>
    <property type="match status" value="1"/>
</dbReference>
<feature type="non-terminal residue" evidence="3">
    <location>
        <position position="1"/>
    </location>
</feature>
<evidence type="ECO:0000259" key="2">
    <source>
        <dbReference type="PROSITE" id="PS50172"/>
    </source>
</evidence>